<reference evidence="3" key="1">
    <citation type="journal article" date="2014" name="Nat. Commun.">
        <title>Genomic adaptations of the halophilic Dead Sea filamentous fungus Eurotium rubrum.</title>
        <authorList>
            <person name="Kis-Papo T."/>
            <person name="Weig A.R."/>
            <person name="Riley R."/>
            <person name="Persoh D."/>
            <person name="Salamov A."/>
            <person name="Sun H."/>
            <person name="Lipzen A."/>
            <person name="Wasser S.P."/>
            <person name="Rambold G."/>
            <person name="Grigoriev I.V."/>
            <person name="Nevo E."/>
        </authorList>
    </citation>
    <scope>NUCLEOTIDE SEQUENCE [LARGE SCALE GENOMIC DNA]</scope>
    <source>
        <strain evidence="3">CBS 135680</strain>
    </source>
</reference>
<sequence>MLAQGVCIGLGSGCLFIPSVGIIPTYFSTRKTLAMGLVASGSSIAGIFGTRMGMSTLCAGLGTSVGNPVAGAIVESRSWVGVSLFCACALVVGTIFVAGARDVRSRREMEQV</sequence>
<feature type="transmembrane region" description="Helical" evidence="1">
    <location>
        <begin position="80"/>
        <end position="100"/>
    </location>
</feature>
<accession>A0A017SMW4</accession>
<keyword evidence="1" id="KW-0812">Transmembrane</keyword>
<organism evidence="2 3">
    <name type="scientific">Aspergillus ruber (strain CBS 135680)</name>
    <dbReference type="NCBI Taxonomy" id="1388766"/>
    <lineage>
        <taxon>Eukaryota</taxon>
        <taxon>Fungi</taxon>
        <taxon>Dikarya</taxon>
        <taxon>Ascomycota</taxon>
        <taxon>Pezizomycotina</taxon>
        <taxon>Eurotiomycetes</taxon>
        <taxon>Eurotiomycetidae</taxon>
        <taxon>Eurotiales</taxon>
        <taxon>Aspergillaceae</taxon>
        <taxon>Aspergillus</taxon>
        <taxon>Aspergillus subgen. Aspergillus</taxon>
    </lineage>
</organism>
<evidence type="ECO:0008006" key="4">
    <source>
        <dbReference type="Google" id="ProtNLM"/>
    </source>
</evidence>
<dbReference type="GeneID" id="63693091"/>
<evidence type="ECO:0000313" key="2">
    <source>
        <dbReference type="EMBL" id="EYE98328.1"/>
    </source>
</evidence>
<evidence type="ECO:0000256" key="1">
    <source>
        <dbReference type="SAM" id="Phobius"/>
    </source>
</evidence>
<gene>
    <name evidence="2" type="ORF">EURHEDRAFT_206407</name>
</gene>
<dbReference type="InterPro" id="IPR036259">
    <property type="entry name" value="MFS_trans_sf"/>
</dbReference>
<keyword evidence="3" id="KW-1185">Reference proteome</keyword>
<dbReference type="SUPFAM" id="SSF103473">
    <property type="entry name" value="MFS general substrate transporter"/>
    <property type="match status" value="1"/>
</dbReference>
<dbReference type="Gene3D" id="1.20.1250.20">
    <property type="entry name" value="MFS general substrate transporter like domains"/>
    <property type="match status" value="1"/>
</dbReference>
<dbReference type="RefSeq" id="XP_040642016.1">
    <property type="nucleotide sequence ID" value="XM_040777967.1"/>
</dbReference>
<dbReference type="EMBL" id="KK088413">
    <property type="protein sequence ID" value="EYE98328.1"/>
    <property type="molecule type" value="Genomic_DNA"/>
</dbReference>
<protein>
    <recommendedName>
        <fullName evidence="4">Major facilitator superfamily (MFS) profile domain-containing protein</fullName>
    </recommendedName>
</protein>
<dbReference type="AlphaFoldDB" id="A0A017SMW4"/>
<dbReference type="HOGENOM" id="CLU_2145341_0_0_1"/>
<proteinExistence type="predicted"/>
<keyword evidence="1" id="KW-0472">Membrane</keyword>
<keyword evidence="1" id="KW-1133">Transmembrane helix</keyword>
<name>A0A017SMW4_ASPRC</name>
<dbReference type="Proteomes" id="UP000019804">
    <property type="component" value="Unassembled WGS sequence"/>
</dbReference>
<feature type="transmembrane region" description="Helical" evidence="1">
    <location>
        <begin position="7"/>
        <end position="27"/>
    </location>
</feature>
<dbReference type="OrthoDB" id="5667at2759"/>
<evidence type="ECO:0000313" key="3">
    <source>
        <dbReference type="Proteomes" id="UP000019804"/>
    </source>
</evidence>